<feature type="transmembrane region" description="Helical" evidence="1">
    <location>
        <begin position="7"/>
        <end position="29"/>
    </location>
</feature>
<keyword evidence="1" id="KW-0472">Membrane</keyword>
<dbReference type="Proteomes" id="UP001415857">
    <property type="component" value="Unassembled WGS sequence"/>
</dbReference>
<organism evidence="2 3">
    <name type="scientific">Liquidambar formosana</name>
    <name type="common">Formosan gum</name>
    <dbReference type="NCBI Taxonomy" id="63359"/>
    <lineage>
        <taxon>Eukaryota</taxon>
        <taxon>Viridiplantae</taxon>
        <taxon>Streptophyta</taxon>
        <taxon>Embryophyta</taxon>
        <taxon>Tracheophyta</taxon>
        <taxon>Spermatophyta</taxon>
        <taxon>Magnoliopsida</taxon>
        <taxon>eudicotyledons</taxon>
        <taxon>Gunneridae</taxon>
        <taxon>Pentapetalae</taxon>
        <taxon>Saxifragales</taxon>
        <taxon>Altingiaceae</taxon>
        <taxon>Liquidambar</taxon>
    </lineage>
</organism>
<name>A0AAP0RJ07_LIQFO</name>
<dbReference type="EMBL" id="JBBPBK010000009">
    <property type="protein sequence ID" value="KAK9278008.1"/>
    <property type="molecule type" value="Genomic_DNA"/>
</dbReference>
<dbReference type="PANTHER" id="PTHR47074:SF75">
    <property type="entry name" value="RNASE H TYPE-1 DOMAIN-CONTAINING PROTEIN"/>
    <property type="match status" value="1"/>
</dbReference>
<proteinExistence type="predicted"/>
<dbReference type="PANTHER" id="PTHR47074">
    <property type="entry name" value="BNAC02G40300D PROTEIN"/>
    <property type="match status" value="1"/>
</dbReference>
<dbReference type="AlphaFoldDB" id="A0AAP0RJ07"/>
<evidence type="ECO:0000313" key="3">
    <source>
        <dbReference type="Proteomes" id="UP001415857"/>
    </source>
</evidence>
<gene>
    <name evidence="2" type="ORF">L1049_027565</name>
</gene>
<evidence type="ECO:0000313" key="2">
    <source>
        <dbReference type="EMBL" id="KAK9278008.1"/>
    </source>
</evidence>
<sequence>MLSLICFQSLITLSQIWLLAVMSILWIIWKSRNDVKFNNFVISVQRAIGTVMAWIREGGLLIKAPMGNSILDVQILHSLHLKGIPRRSTKVIPVFWHPPIADWIKVNTDGLSKGNPSIAASGGGLRNYRGFVKGFFGLRLSIQTAFFVELKGVILEVSFAWEKGWHSL</sequence>
<comment type="caution">
    <text evidence="2">The sequence shown here is derived from an EMBL/GenBank/DDBJ whole genome shotgun (WGS) entry which is preliminary data.</text>
</comment>
<keyword evidence="3" id="KW-1185">Reference proteome</keyword>
<protein>
    <submittedName>
        <fullName evidence="2">Uncharacterized protein</fullName>
    </submittedName>
</protein>
<evidence type="ECO:0000256" key="1">
    <source>
        <dbReference type="SAM" id="Phobius"/>
    </source>
</evidence>
<keyword evidence="1" id="KW-0812">Transmembrane</keyword>
<keyword evidence="1" id="KW-1133">Transmembrane helix</keyword>
<accession>A0AAP0RJ07</accession>
<dbReference type="InterPro" id="IPR052929">
    <property type="entry name" value="RNase_H-like_EbsB-rel"/>
</dbReference>
<reference evidence="2 3" key="1">
    <citation type="journal article" date="2024" name="Plant J.">
        <title>Genome sequences and population genomics reveal climatic adaptation and genomic divergence between two closely related sweetgum species.</title>
        <authorList>
            <person name="Xu W.Q."/>
            <person name="Ren C.Q."/>
            <person name="Zhang X.Y."/>
            <person name="Comes H.P."/>
            <person name="Liu X.H."/>
            <person name="Li Y.G."/>
            <person name="Kettle C.J."/>
            <person name="Jalonen R."/>
            <person name="Gaisberger H."/>
            <person name="Ma Y.Z."/>
            <person name="Qiu Y.X."/>
        </authorList>
    </citation>
    <scope>NUCLEOTIDE SEQUENCE [LARGE SCALE GENOMIC DNA]</scope>
    <source>
        <strain evidence="2">Hangzhou</strain>
    </source>
</reference>